<evidence type="ECO:0008006" key="3">
    <source>
        <dbReference type="Google" id="ProtNLM"/>
    </source>
</evidence>
<sequence>MASLLKEVFNKAFLQQLSALCQHHCPAFDTETFLQHTQGSDWDQLELKARVRCISQALHQSLHLDYADAIAILIPISSHFSGLQGFVFADYVEVYGLNAPATSFQALAHFTCFSTGEFAIRPFFLRYPELTLNQMKAWAGSDNLHLRRLASEGARPRLPWGMALKNFKKDPSPLVPILEQLKTDQQPYVQRSVANHLNDISKDNPELVLDLAQRWCGQHQITDWIIKHALRGLLKQGHPRALSLFGLQQLPLQLQLTLVNATVSAEQPLHFAIELTGPSPLDAKLRLEYKIGYRKKSGQLNYKVFQLSNKAWTGQTLRFERRHAFVDLTTRKHYPGQHHLQIMLNGHCHAESFFDLVVN</sequence>
<name>A0A3P3QCQ0_9GAMM</name>
<reference evidence="1 2" key="1">
    <citation type="submission" date="2018-11" db="EMBL/GenBank/DDBJ databases">
        <title>Draft genome analysis of Rheinheimera mesophila isolated from an industrial waste site.</title>
        <authorList>
            <person name="Yu Q."/>
            <person name="Qi Y."/>
            <person name="Zhang H."/>
            <person name="Lu Y."/>
            <person name="Pu J."/>
        </authorList>
    </citation>
    <scope>NUCLEOTIDE SEQUENCE [LARGE SCALE GENOMIC DNA]</scope>
    <source>
        <strain evidence="1 2">IITR13</strain>
    </source>
</reference>
<gene>
    <name evidence="1" type="ORF">EIK76_16425</name>
</gene>
<accession>A0A3P3QCQ0</accession>
<dbReference type="RefSeq" id="WP_046518987.1">
    <property type="nucleotide sequence ID" value="NZ_LAVS01000006.1"/>
</dbReference>
<evidence type="ECO:0000313" key="1">
    <source>
        <dbReference type="EMBL" id="RRJ18805.1"/>
    </source>
</evidence>
<evidence type="ECO:0000313" key="2">
    <source>
        <dbReference type="Proteomes" id="UP000276260"/>
    </source>
</evidence>
<dbReference type="SUPFAM" id="SSF48371">
    <property type="entry name" value="ARM repeat"/>
    <property type="match status" value="1"/>
</dbReference>
<dbReference type="InterPro" id="IPR014825">
    <property type="entry name" value="DNA_alkylation"/>
</dbReference>
<protein>
    <recommendedName>
        <fullName evidence="3">DNA alkylation repair protein</fullName>
    </recommendedName>
</protein>
<organism evidence="1 2">
    <name type="scientific">Rheinheimera mesophila</name>
    <dbReference type="NCBI Taxonomy" id="1547515"/>
    <lineage>
        <taxon>Bacteria</taxon>
        <taxon>Pseudomonadati</taxon>
        <taxon>Pseudomonadota</taxon>
        <taxon>Gammaproteobacteria</taxon>
        <taxon>Chromatiales</taxon>
        <taxon>Chromatiaceae</taxon>
        <taxon>Rheinheimera</taxon>
    </lineage>
</organism>
<dbReference type="AlphaFoldDB" id="A0A3P3QCQ0"/>
<proteinExistence type="predicted"/>
<dbReference type="Pfam" id="PF08713">
    <property type="entry name" value="DNA_alkylation"/>
    <property type="match status" value="1"/>
</dbReference>
<dbReference type="OrthoDB" id="9797162at2"/>
<comment type="caution">
    <text evidence="1">The sequence shown here is derived from an EMBL/GenBank/DDBJ whole genome shotgun (WGS) entry which is preliminary data.</text>
</comment>
<keyword evidence="2" id="KW-1185">Reference proteome</keyword>
<dbReference type="EMBL" id="RRCF01000006">
    <property type="protein sequence ID" value="RRJ18805.1"/>
    <property type="molecule type" value="Genomic_DNA"/>
</dbReference>
<dbReference type="Proteomes" id="UP000276260">
    <property type="component" value="Unassembled WGS sequence"/>
</dbReference>
<dbReference type="InterPro" id="IPR016024">
    <property type="entry name" value="ARM-type_fold"/>
</dbReference>
<dbReference type="Gene3D" id="1.25.40.290">
    <property type="entry name" value="ARM repeat domains"/>
    <property type="match status" value="1"/>
</dbReference>